<reference evidence="1" key="1">
    <citation type="submission" date="2020-12" db="EMBL/GenBank/DDBJ databases">
        <authorList>
            <person name="Iha C."/>
        </authorList>
    </citation>
    <scope>NUCLEOTIDE SEQUENCE</scope>
</reference>
<proteinExistence type="predicted"/>
<organism evidence="1 2">
    <name type="scientific">Ostreobium quekettii</name>
    <dbReference type="NCBI Taxonomy" id="121088"/>
    <lineage>
        <taxon>Eukaryota</taxon>
        <taxon>Viridiplantae</taxon>
        <taxon>Chlorophyta</taxon>
        <taxon>core chlorophytes</taxon>
        <taxon>Ulvophyceae</taxon>
        <taxon>TCBD clade</taxon>
        <taxon>Bryopsidales</taxon>
        <taxon>Ostreobineae</taxon>
        <taxon>Ostreobiaceae</taxon>
        <taxon>Ostreobium</taxon>
    </lineage>
</organism>
<protein>
    <submittedName>
        <fullName evidence="1">Uncharacterized protein</fullName>
    </submittedName>
</protein>
<accession>A0A8S1JC14</accession>
<comment type="caution">
    <text evidence="1">The sequence shown here is derived from an EMBL/GenBank/DDBJ whole genome shotgun (WGS) entry which is preliminary data.</text>
</comment>
<dbReference type="EMBL" id="CAJHUC010001450">
    <property type="protein sequence ID" value="CAD7701173.1"/>
    <property type="molecule type" value="Genomic_DNA"/>
</dbReference>
<dbReference type="AlphaFoldDB" id="A0A8S1JC14"/>
<evidence type="ECO:0000313" key="1">
    <source>
        <dbReference type="EMBL" id="CAD7701173.1"/>
    </source>
</evidence>
<name>A0A8S1JC14_9CHLO</name>
<keyword evidence="2" id="KW-1185">Reference proteome</keyword>
<gene>
    <name evidence="1" type="ORF">OSTQU699_LOCUS6532</name>
</gene>
<dbReference type="Proteomes" id="UP000708148">
    <property type="component" value="Unassembled WGS sequence"/>
</dbReference>
<sequence>MGWVRRLLARTICCRWCGLDPRFGGEAAADGVRHLGFVAMKLAFIFWLVSSTMKLRICDVETAVGMGLRSARGEELAGQGSQGTPSYQDVIGTKNFIDLPQGSVI</sequence>
<evidence type="ECO:0000313" key="2">
    <source>
        <dbReference type="Proteomes" id="UP000708148"/>
    </source>
</evidence>